<evidence type="ECO:0000256" key="8">
    <source>
        <dbReference type="RuleBase" id="RU003426"/>
    </source>
</evidence>
<comment type="cofactor">
    <cofactor evidence="7">
        <name>Mg(2+)</name>
        <dbReference type="ChEBI" id="CHEBI:18420"/>
    </cofactor>
    <cofactor evidence="7">
        <name>Mn(2+)</name>
        <dbReference type="ChEBI" id="CHEBI:29035"/>
    </cofactor>
    <text evidence="7">Divalent metal cations. Prefers magnesium or manganese.</text>
</comment>
<dbReference type="PANTHER" id="PTHR23406">
    <property type="entry name" value="MALIC ENZYME-RELATED"/>
    <property type="match status" value="1"/>
</dbReference>
<feature type="binding site" evidence="7">
    <location>
        <position position="284"/>
    </location>
    <ligand>
        <name>a divalent metal cation</name>
        <dbReference type="ChEBI" id="CHEBI:60240"/>
    </ligand>
</feature>
<evidence type="ECO:0000259" key="10">
    <source>
        <dbReference type="SMART" id="SM01274"/>
    </source>
</evidence>
<feature type="domain" description="Malic enzyme N-terminal" evidence="10">
    <location>
        <begin position="118"/>
        <end position="299"/>
    </location>
</feature>
<evidence type="ECO:0000256" key="6">
    <source>
        <dbReference type="PIRSR" id="PIRSR000106-2"/>
    </source>
</evidence>
<dbReference type="Pfam" id="PF03949">
    <property type="entry name" value="Malic_M"/>
    <property type="match status" value="1"/>
</dbReference>
<organism evidence="11 12">
    <name type="scientific">Macrostomum lignano</name>
    <dbReference type="NCBI Taxonomy" id="282301"/>
    <lineage>
        <taxon>Eukaryota</taxon>
        <taxon>Metazoa</taxon>
        <taxon>Spiralia</taxon>
        <taxon>Lophotrochozoa</taxon>
        <taxon>Platyhelminthes</taxon>
        <taxon>Rhabditophora</taxon>
        <taxon>Macrostomorpha</taxon>
        <taxon>Macrostomida</taxon>
        <taxon>Macrostomidae</taxon>
        <taxon>Macrostomum</taxon>
    </lineage>
</organism>
<dbReference type="PIRSF" id="PIRSF000106">
    <property type="entry name" value="ME"/>
    <property type="match status" value="1"/>
</dbReference>
<evidence type="ECO:0000256" key="2">
    <source>
        <dbReference type="ARBA" id="ARBA00008785"/>
    </source>
</evidence>
<evidence type="ECO:0000313" key="12">
    <source>
        <dbReference type="WBParaSite" id="maker-uti_cns_0009154-snap-gene-0.2-mRNA-1"/>
    </source>
</evidence>
<dbReference type="Gene3D" id="3.40.50.720">
    <property type="entry name" value="NAD(P)-binding Rossmann-like Domain"/>
    <property type="match status" value="1"/>
</dbReference>
<dbReference type="InterPro" id="IPR037062">
    <property type="entry name" value="Malic_N_dom_sf"/>
</dbReference>
<dbReference type="Pfam" id="PF00390">
    <property type="entry name" value="malic"/>
    <property type="match status" value="1"/>
</dbReference>
<dbReference type="GO" id="GO:0051287">
    <property type="term" value="F:NAD binding"/>
    <property type="evidence" value="ECO:0007669"/>
    <property type="project" value="InterPro"/>
</dbReference>
<keyword evidence="11" id="KW-1185">Reference proteome</keyword>
<evidence type="ECO:0000256" key="5">
    <source>
        <dbReference type="PIRSR" id="PIRSR000106-1"/>
    </source>
</evidence>
<dbReference type="PROSITE" id="PS00331">
    <property type="entry name" value="MALIC_ENZYMES"/>
    <property type="match status" value="1"/>
</dbReference>
<feature type="active site" description="Proton donor" evidence="5">
    <location>
        <position position="141"/>
    </location>
</feature>
<name>A0A1I8I178_9PLAT</name>
<dbReference type="WBParaSite" id="maker-uti_cns_0009154-snap-gene-0.2-mRNA-1">
    <property type="protein sequence ID" value="maker-uti_cns_0009154-snap-gene-0.2-mRNA-1"/>
    <property type="gene ID" value="maker-uti_cns_0009154-snap-gene-0.2"/>
</dbReference>
<reference evidence="12" key="1">
    <citation type="submission" date="2016-11" db="UniProtKB">
        <authorList>
            <consortium name="WormBaseParasite"/>
        </authorList>
    </citation>
    <scope>IDENTIFICATION</scope>
</reference>
<evidence type="ECO:0000256" key="1">
    <source>
        <dbReference type="ARBA" id="ARBA00001936"/>
    </source>
</evidence>
<feature type="active site" description="Proton acceptor" evidence="5">
    <location>
        <position position="212"/>
    </location>
</feature>
<feature type="binding site" evidence="6">
    <location>
        <position position="194"/>
    </location>
    <ligand>
        <name>(S)-malate</name>
        <dbReference type="ChEBI" id="CHEBI:15589"/>
    </ligand>
</feature>
<dbReference type="AlphaFoldDB" id="A0A1I8I178"/>
<dbReference type="NCBIfam" id="NF010052">
    <property type="entry name" value="PRK13529.1"/>
    <property type="match status" value="1"/>
</dbReference>
<dbReference type="GO" id="GO:0005739">
    <property type="term" value="C:mitochondrion"/>
    <property type="evidence" value="ECO:0007669"/>
    <property type="project" value="TreeGrafter"/>
</dbReference>
<feature type="domain" description="Malic enzyme NAD-binding" evidence="9">
    <location>
        <begin position="309"/>
        <end position="550"/>
    </location>
</feature>
<dbReference type="GO" id="GO:0004473">
    <property type="term" value="F:malate dehydrogenase (decarboxylating) (NADP+) activity"/>
    <property type="evidence" value="ECO:0007669"/>
    <property type="project" value="TreeGrafter"/>
</dbReference>
<dbReference type="Gene3D" id="3.40.50.10380">
    <property type="entry name" value="Malic enzyme, N-terminal domain"/>
    <property type="match status" value="1"/>
</dbReference>
<keyword evidence="4 8" id="KW-0560">Oxidoreductase</keyword>
<evidence type="ECO:0000256" key="4">
    <source>
        <dbReference type="ARBA" id="ARBA00023002"/>
    </source>
</evidence>
<feature type="binding site" evidence="6">
    <location>
        <position position="481"/>
    </location>
    <ligand>
        <name>(S)-malate</name>
        <dbReference type="ChEBI" id="CHEBI:15589"/>
    </ligand>
</feature>
<dbReference type="PRINTS" id="PR00072">
    <property type="entry name" value="MALOXRDTASE"/>
</dbReference>
<evidence type="ECO:0000256" key="7">
    <source>
        <dbReference type="PIRSR" id="PIRSR000106-3"/>
    </source>
</evidence>
<dbReference type="SUPFAM" id="SSF53223">
    <property type="entry name" value="Aminoacid dehydrogenase-like, N-terminal domain"/>
    <property type="match status" value="1"/>
</dbReference>
<feature type="binding site" evidence="7">
    <location>
        <position position="285"/>
    </location>
    <ligand>
        <name>a divalent metal cation</name>
        <dbReference type="ChEBI" id="CHEBI:60240"/>
    </ligand>
</feature>
<evidence type="ECO:0000259" key="9">
    <source>
        <dbReference type="SMART" id="SM00919"/>
    </source>
</evidence>
<dbReference type="GO" id="GO:0046872">
    <property type="term" value="F:metal ion binding"/>
    <property type="evidence" value="ECO:0007669"/>
    <property type="project" value="UniProtKB-KW"/>
</dbReference>
<dbReference type="FunFam" id="3.40.50.720:FF:000060">
    <property type="entry name" value="Malic enzyme"/>
    <property type="match status" value="1"/>
</dbReference>
<comment type="cofactor">
    <cofactor evidence="1">
        <name>Mn(2+)</name>
        <dbReference type="ChEBI" id="CHEBI:29035"/>
    </cofactor>
</comment>
<sequence length="595" mass="65724">LAWLTCLESPAARSSSSAVMQSIVSHLSRRALSGPGRKSATHDPFASLARRARGIDVLRDPRTNRGQAFTLRERQVLNIHGLLPPSVKTQESQLERIRYNLQRYEDPLNKYIYLMSLQDRNERLFYRYLSESVEEAMPLIYTPTVGLACQKFGHIFRRPRGLYITIFDKDNIDKILRNWPENDIRAIVVTDGERILGLGDLGTNGMGIPVGKLSLYTALAGVNPSNCLPIALDVGCNRKELVSDSMYSGLRMPRVRGAEYDEFIDAFMQAVVRTYGRSCLVQFEDFGNANAFRFLEKYRYDYCVFNDDIQGTASVAVAGLLAAVRLTRSAFRTSFQGAGEANIHRQAHSGMQEEGMQREEGLKKIFMVDSKGLITKTRSGLSGHKQEFAKDLPDTPSLLECVRLVKPTGIIGAAAVPGTFTPELLQEMGQLNDRPIVFALSNPTSQAECTAEEAYKHTGGRAIFASVKLDNGTVLYPGQGNNAYIFPGVALAIVACGIRPITDKVFLRAAQTLAGLVTDQHLAEGRLYPPLADIQAVSLEIAVKVAEHALRHGLAGIGQAPPDLPAYISDRVYRTDYPDIVPEPYDWPADHCKAV</sequence>
<comment type="similarity">
    <text evidence="2 8">Belongs to the malic enzymes family.</text>
</comment>
<keyword evidence="3 7" id="KW-0479">Metal-binding</keyword>
<evidence type="ECO:0000313" key="11">
    <source>
        <dbReference type="Proteomes" id="UP000095280"/>
    </source>
</evidence>
<dbReference type="InterPro" id="IPR046346">
    <property type="entry name" value="Aminoacid_DH-like_N_sf"/>
</dbReference>
<dbReference type="PANTHER" id="PTHR23406:SF90">
    <property type="entry name" value="MALIC ENZYME-RELATED"/>
    <property type="match status" value="1"/>
</dbReference>
<dbReference type="SUPFAM" id="SSF51735">
    <property type="entry name" value="NAD(P)-binding Rossmann-fold domains"/>
    <property type="match status" value="1"/>
</dbReference>
<accession>A0A1I8I178</accession>
<dbReference type="SMART" id="SM00919">
    <property type="entry name" value="Malic_M"/>
    <property type="match status" value="1"/>
</dbReference>
<dbReference type="InterPro" id="IPR015884">
    <property type="entry name" value="Malic_enzyme_CS"/>
</dbReference>
<feature type="binding site" evidence="7">
    <location>
        <position position="308"/>
    </location>
    <ligand>
        <name>a divalent metal cation</name>
        <dbReference type="ChEBI" id="CHEBI:60240"/>
    </ligand>
</feature>
<dbReference type="Proteomes" id="UP000095280">
    <property type="component" value="Unplaced"/>
</dbReference>
<dbReference type="InterPro" id="IPR012302">
    <property type="entry name" value="Malic_NAD-bd"/>
</dbReference>
<dbReference type="InterPro" id="IPR012301">
    <property type="entry name" value="Malic_N_dom"/>
</dbReference>
<protein>
    <recommendedName>
        <fullName evidence="8">Malic enzyme</fullName>
    </recommendedName>
</protein>
<dbReference type="FunFam" id="3.40.50.10380:FF:000004">
    <property type="entry name" value="Malic enzyme"/>
    <property type="match status" value="1"/>
</dbReference>
<evidence type="ECO:0000256" key="3">
    <source>
        <dbReference type="ARBA" id="ARBA00022723"/>
    </source>
</evidence>
<dbReference type="SMART" id="SM01274">
    <property type="entry name" value="malic"/>
    <property type="match status" value="1"/>
</dbReference>
<proteinExistence type="inferred from homology"/>
<dbReference type="InterPro" id="IPR036291">
    <property type="entry name" value="NAD(P)-bd_dom_sf"/>
</dbReference>
<dbReference type="InterPro" id="IPR001891">
    <property type="entry name" value="Malic_OxRdtase"/>
</dbReference>
<feature type="binding site" evidence="6">
    <location>
        <position position="442"/>
    </location>
    <ligand>
        <name>(S)-malate</name>
        <dbReference type="ChEBI" id="CHEBI:15589"/>
    </ligand>
</feature>
<dbReference type="GO" id="GO:0006108">
    <property type="term" value="P:malate metabolic process"/>
    <property type="evidence" value="ECO:0007669"/>
    <property type="project" value="TreeGrafter"/>
</dbReference>